<comment type="caution">
    <text evidence="3">The sequence shown here is derived from an EMBL/GenBank/DDBJ whole genome shotgun (WGS) entry which is preliminary data.</text>
</comment>
<dbReference type="PROSITE" id="PS51257">
    <property type="entry name" value="PROKAR_LIPOPROTEIN"/>
    <property type="match status" value="1"/>
</dbReference>
<dbReference type="RefSeq" id="WP_203856085.1">
    <property type="nucleotide sequence ID" value="NZ_BAAAZQ010000002.1"/>
</dbReference>
<proteinExistence type="inferred from homology"/>
<dbReference type="InterPro" id="IPR001031">
    <property type="entry name" value="Thioesterase"/>
</dbReference>
<dbReference type="InterPro" id="IPR012223">
    <property type="entry name" value="TEII"/>
</dbReference>
<evidence type="ECO:0000313" key="4">
    <source>
        <dbReference type="Proteomes" id="UP000621500"/>
    </source>
</evidence>
<sequence>MTDARDWFLPVADDTGLRVFAFPHAGAGCAQLAPFGRAAAAQGMSVWAANLPGRQARLDEPARTRFEDLAEELVDEITGRLDQPYVLLGYCGGALLAYGLARMLRARSATLPLRLVVVSYEAPDIARRPRRIAHLPADLLWTELVESGGVPASLGRNPRLQKVAEPAVRADFTWLAGYRHQPDLPLPIPVTVSFGRADGSPRGAFLGWRRHTSHPLDVRLVDGGHWLLDDACDALAAQVAAAVSGDLPAAPRAVR</sequence>
<dbReference type="EMBL" id="BONX01000004">
    <property type="protein sequence ID" value="GIG94458.1"/>
    <property type="molecule type" value="Genomic_DNA"/>
</dbReference>
<dbReference type="PANTHER" id="PTHR11487">
    <property type="entry name" value="THIOESTERASE"/>
    <property type="match status" value="1"/>
</dbReference>
<dbReference type="SUPFAM" id="SSF53474">
    <property type="entry name" value="alpha/beta-Hydrolases"/>
    <property type="match status" value="1"/>
</dbReference>
<reference evidence="3 4" key="1">
    <citation type="submission" date="2021-01" db="EMBL/GenBank/DDBJ databases">
        <title>Whole genome shotgun sequence of Plantactinospora mayteni NBRC 109088.</title>
        <authorList>
            <person name="Komaki H."/>
            <person name="Tamura T."/>
        </authorList>
    </citation>
    <scope>NUCLEOTIDE SEQUENCE [LARGE SCALE GENOMIC DNA]</scope>
    <source>
        <strain evidence="3 4">NBRC 109088</strain>
    </source>
</reference>
<evidence type="ECO:0000259" key="2">
    <source>
        <dbReference type="Pfam" id="PF00975"/>
    </source>
</evidence>
<organism evidence="3 4">
    <name type="scientific">Plantactinospora mayteni</name>
    <dbReference type="NCBI Taxonomy" id="566021"/>
    <lineage>
        <taxon>Bacteria</taxon>
        <taxon>Bacillati</taxon>
        <taxon>Actinomycetota</taxon>
        <taxon>Actinomycetes</taxon>
        <taxon>Micromonosporales</taxon>
        <taxon>Micromonosporaceae</taxon>
        <taxon>Plantactinospora</taxon>
    </lineage>
</organism>
<evidence type="ECO:0000313" key="3">
    <source>
        <dbReference type="EMBL" id="GIG94458.1"/>
    </source>
</evidence>
<keyword evidence="4" id="KW-1185">Reference proteome</keyword>
<accession>A0ABQ4EIA5</accession>
<dbReference type="PANTHER" id="PTHR11487:SF0">
    <property type="entry name" value="S-ACYL FATTY ACID SYNTHASE THIOESTERASE, MEDIUM CHAIN"/>
    <property type="match status" value="1"/>
</dbReference>
<dbReference type="Gene3D" id="3.40.50.1820">
    <property type="entry name" value="alpha/beta hydrolase"/>
    <property type="match status" value="1"/>
</dbReference>
<name>A0ABQ4EIA5_9ACTN</name>
<dbReference type="Proteomes" id="UP000621500">
    <property type="component" value="Unassembled WGS sequence"/>
</dbReference>
<protein>
    <submittedName>
        <fullName evidence="3">Thioesterase</fullName>
    </submittedName>
</protein>
<feature type="domain" description="Thioesterase" evidence="2">
    <location>
        <begin position="18"/>
        <end position="238"/>
    </location>
</feature>
<evidence type="ECO:0000256" key="1">
    <source>
        <dbReference type="ARBA" id="ARBA00007169"/>
    </source>
</evidence>
<gene>
    <name evidence="3" type="ORF">Pma05_10310</name>
</gene>
<dbReference type="InterPro" id="IPR029058">
    <property type="entry name" value="AB_hydrolase_fold"/>
</dbReference>
<dbReference type="Pfam" id="PF00975">
    <property type="entry name" value="Thioesterase"/>
    <property type="match status" value="1"/>
</dbReference>
<comment type="similarity">
    <text evidence="1">Belongs to the thioesterase family.</text>
</comment>